<sequence>MATECIKHCCILFRSKGKEPEPQVIKSNPVVREDVKKGIGVSEDYLMSKLPMDGKEVPFVLPTFKPSYIQPQGSRYASYQTGQLNSARSAYAERKAELVGTSNKAYDLDSTIHPGQMVNHISPGSVRRSILENQDGSPTSARDLRNGRQRLSSSLYDLSSPNHPHSYIQRYDSVSSVPSSASSVRDSFGSSRSLESITLSGDEKELGKLCVKLSYQEALEQVWITLVQCKDIPVENSEHKIGIKGVITMDKPVQFKSTLKEGCPDALLMETFVFALPLQQLRSSVLVLRLQTHTPRKHTLAECVLSLRQLSPEETHHWLELRPPSKSRACHAEVQLATCFQPVNGRMQLQVLSAHNLPSSSSPLSQSFFVKAEMHSPDLLVTKRKTRALKVSGGQVKWAETLHFPLRGPDSSFHIYTKLYSRTSVRRRHFLGQVHLGYGSPSPTAVEQWRDSMVHPEKVVADWHTLTAP</sequence>
<dbReference type="Gene3D" id="2.60.40.150">
    <property type="entry name" value="C2 domain"/>
    <property type="match status" value="2"/>
</dbReference>
<dbReference type="PANTHER" id="PTHR46887:SF1">
    <property type="entry name" value="TANDEM C2 DOMAINS NUCLEAR PROTEIN"/>
    <property type="match status" value="1"/>
</dbReference>
<dbReference type="SUPFAM" id="SSF49562">
    <property type="entry name" value="C2 domain (Calcium/lipid-binding domain, CaLB)"/>
    <property type="match status" value="2"/>
</dbReference>
<accession>A0A6P3VQL9</accession>
<dbReference type="AlphaFoldDB" id="A0A6P3VQL9"/>
<evidence type="ECO:0000313" key="3">
    <source>
        <dbReference type="RefSeq" id="XP_012677643.1"/>
    </source>
</evidence>
<evidence type="ECO:0000313" key="2">
    <source>
        <dbReference type="Proteomes" id="UP000515152"/>
    </source>
</evidence>
<dbReference type="InterPro" id="IPR000008">
    <property type="entry name" value="C2_dom"/>
</dbReference>
<dbReference type="PANTHER" id="PTHR46887">
    <property type="entry name" value="TANDEM C2 DOMAINS NUCLEAR PROTEIN"/>
    <property type="match status" value="1"/>
</dbReference>
<dbReference type="GeneID" id="105895544"/>
<dbReference type="Pfam" id="PF00168">
    <property type="entry name" value="C2"/>
    <property type="match status" value="2"/>
</dbReference>
<dbReference type="RefSeq" id="XP_012677643.1">
    <property type="nucleotide sequence ID" value="XM_012822189.3"/>
</dbReference>
<dbReference type="OrthoDB" id="9936710at2759"/>
<protein>
    <submittedName>
        <fullName evidence="3">Tandem C2 domains nuclear protein</fullName>
    </submittedName>
</protein>
<dbReference type="InterPro" id="IPR035892">
    <property type="entry name" value="C2_domain_sf"/>
</dbReference>
<gene>
    <name evidence="3" type="primary">LOC105895544</name>
</gene>
<evidence type="ECO:0000259" key="1">
    <source>
        <dbReference type="PROSITE" id="PS50004"/>
    </source>
</evidence>
<dbReference type="KEGG" id="char:105895544"/>
<dbReference type="PROSITE" id="PS50004">
    <property type="entry name" value="C2"/>
    <property type="match status" value="1"/>
</dbReference>
<organism evidence="2 3">
    <name type="scientific">Clupea harengus</name>
    <name type="common">Atlantic herring</name>
    <dbReference type="NCBI Taxonomy" id="7950"/>
    <lineage>
        <taxon>Eukaryota</taxon>
        <taxon>Metazoa</taxon>
        <taxon>Chordata</taxon>
        <taxon>Craniata</taxon>
        <taxon>Vertebrata</taxon>
        <taxon>Euteleostomi</taxon>
        <taxon>Actinopterygii</taxon>
        <taxon>Neopterygii</taxon>
        <taxon>Teleostei</taxon>
        <taxon>Clupei</taxon>
        <taxon>Clupeiformes</taxon>
        <taxon>Clupeoidei</taxon>
        <taxon>Clupeidae</taxon>
        <taxon>Clupea</taxon>
    </lineage>
</organism>
<dbReference type="InterPro" id="IPR030542">
    <property type="entry name" value="Tac2-N"/>
</dbReference>
<name>A0A6P3VQL9_CLUHA</name>
<proteinExistence type="predicted"/>
<dbReference type="Proteomes" id="UP000515152">
    <property type="component" value="Chromosome 14"/>
</dbReference>
<feature type="domain" description="C2" evidence="1">
    <location>
        <begin position="323"/>
        <end position="450"/>
    </location>
</feature>
<dbReference type="GO" id="GO:0005634">
    <property type="term" value="C:nucleus"/>
    <property type="evidence" value="ECO:0007669"/>
    <property type="project" value="InterPro"/>
</dbReference>
<keyword evidence="2" id="KW-1185">Reference proteome</keyword>
<reference evidence="3" key="1">
    <citation type="submission" date="2025-08" db="UniProtKB">
        <authorList>
            <consortium name="RefSeq"/>
        </authorList>
    </citation>
    <scope>IDENTIFICATION</scope>
</reference>